<protein>
    <submittedName>
        <fullName evidence="4">ABC transporter substrate-binding protein</fullName>
    </submittedName>
</protein>
<dbReference type="InterPro" id="IPR028082">
    <property type="entry name" value="Peripla_BP_I"/>
</dbReference>
<dbReference type="Gene3D" id="3.40.50.2300">
    <property type="match status" value="1"/>
</dbReference>
<proteinExistence type="inferred from homology"/>
<gene>
    <name evidence="4" type="ORF">PU560_07170</name>
</gene>
<dbReference type="SUPFAM" id="SSF53822">
    <property type="entry name" value="Periplasmic binding protein-like I"/>
    <property type="match status" value="1"/>
</dbReference>
<dbReference type="EMBL" id="JARACI010000826">
    <property type="protein sequence ID" value="MDD9206250.1"/>
    <property type="molecule type" value="Genomic_DNA"/>
</dbReference>
<dbReference type="PANTHER" id="PTHR30483">
    <property type="entry name" value="LEUCINE-SPECIFIC-BINDING PROTEIN"/>
    <property type="match status" value="1"/>
</dbReference>
<dbReference type="InterPro" id="IPR028081">
    <property type="entry name" value="Leu-bd"/>
</dbReference>
<evidence type="ECO:0000256" key="2">
    <source>
        <dbReference type="ARBA" id="ARBA00022729"/>
    </source>
</evidence>
<keyword evidence="2" id="KW-0732">Signal</keyword>
<sequence>EGFAGLGGEVVHTEAVAPETRDFRSTVTTMSGQDVQALYLATFYSDAAVLAQQMASTGFDVPVLTNSSLFNPELVELGQEAVEGWYVATNFLPEDTAPEVTEFVSAYEAEYGTTPDQFAAIAYDTLAVLTTAMGQVVAEDGSIDKEELRDALYEIEHAGASGTIDFDEQGDVRKEMTYLQIVDGEFVPVEG</sequence>
<organism evidence="4 5">
    <name type="scientific">Georgenia halotolerans</name>
    <dbReference type="NCBI Taxonomy" id="3028317"/>
    <lineage>
        <taxon>Bacteria</taxon>
        <taxon>Bacillati</taxon>
        <taxon>Actinomycetota</taxon>
        <taxon>Actinomycetes</taxon>
        <taxon>Micrococcales</taxon>
        <taxon>Bogoriellaceae</taxon>
        <taxon>Georgenia</taxon>
    </lineage>
</organism>
<dbReference type="Proteomes" id="UP001165561">
    <property type="component" value="Unassembled WGS sequence"/>
</dbReference>
<accession>A0ABT5TW11</accession>
<evidence type="ECO:0000256" key="1">
    <source>
        <dbReference type="ARBA" id="ARBA00010062"/>
    </source>
</evidence>
<feature type="domain" description="Leucine-binding protein" evidence="3">
    <location>
        <begin position="6"/>
        <end position="183"/>
    </location>
</feature>
<dbReference type="Pfam" id="PF13458">
    <property type="entry name" value="Peripla_BP_6"/>
    <property type="match status" value="1"/>
</dbReference>
<evidence type="ECO:0000259" key="3">
    <source>
        <dbReference type="Pfam" id="PF13458"/>
    </source>
</evidence>
<feature type="non-terminal residue" evidence="4">
    <location>
        <position position="1"/>
    </location>
</feature>
<name>A0ABT5TW11_9MICO</name>
<evidence type="ECO:0000313" key="5">
    <source>
        <dbReference type="Proteomes" id="UP001165561"/>
    </source>
</evidence>
<dbReference type="PANTHER" id="PTHR30483:SF6">
    <property type="entry name" value="PERIPLASMIC BINDING PROTEIN OF ABC TRANSPORTER FOR NATURAL AMINO ACIDS"/>
    <property type="match status" value="1"/>
</dbReference>
<keyword evidence="5" id="KW-1185">Reference proteome</keyword>
<comment type="caution">
    <text evidence="4">The sequence shown here is derived from an EMBL/GenBank/DDBJ whole genome shotgun (WGS) entry which is preliminary data.</text>
</comment>
<dbReference type="InterPro" id="IPR051010">
    <property type="entry name" value="BCAA_transport"/>
</dbReference>
<evidence type="ECO:0000313" key="4">
    <source>
        <dbReference type="EMBL" id="MDD9206250.1"/>
    </source>
</evidence>
<reference evidence="4" key="1">
    <citation type="submission" date="2023-02" db="EMBL/GenBank/DDBJ databases">
        <title>Georgenia sp.10Sc9-8, isolated from a soil sample collected from the Taklamakan desert.</title>
        <authorList>
            <person name="Liu S."/>
        </authorList>
    </citation>
    <scope>NUCLEOTIDE SEQUENCE</scope>
    <source>
        <strain evidence="4">10Sc9-8</strain>
    </source>
</reference>
<comment type="similarity">
    <text evidence="1">Belongs to the leucine-binding protein family.</text>
</comment>